<organism evidence="1 2">
    <name type="scientific">Candidatus Epulonipiscium fishelsonii</name>
    <dbReference type="NCBI Taxonomy" id="77094"/>
    <lineage>
        <taxon>Bacteria</taxon>
        <taxon>Bacillati</taxon>
        <taxon>Bacillota</taxon>
        <taxon>Clostridia</taxon>
        <taxon>Lachnospirales</taxon>
        <taxon>Lachnospiraceae</taxon>
        <taxon>Candidatus Epulonipiscium</taxon>
    </lineage>
</organism>
<comment type="caution">
    <text evidence="1">The sequence shown here is derived from an EMBL/GenBank/DDBJ whole genome shotgun (WGS) entry which is preliminary data.</text>
</comment>
<protein>
    <submittedName>
        <fullName evidence="1">Uncharacterized protein</fullName>
    </submittedName>
</protein>
<gene>
    <name evidence="1" type="ORF">AN396_06295</name>
</gene>
<keyword evidence="2" id="KW-1185">Reference proteome</keyword>
<evidence type="ECO:0000313" key="2">
    <source>
        <dbReference type="Proteomes" id="UP000188605"/>
    </source>
</evidence>
<name>A0ACC8XC31_9FIRM</name>
<dbReference type="EMBL" id="LJDB01000052">
    <property type="protein sequence ID" value="ONI40415.1"/>
    <property type="molecule type" value="Genomic_DNA"/>
</dbReference>
<evidence type="ECO:0000313" key="1">
    <source>
        <dbReference type="EMBL" id="ONI40415.1"/>
    </source>
</evidence>
<proteinExistence type="predicted"/>
<reference evidence="1" key="1">
    <citation type="submission" date="2016-08" db="EMBL/GenBank/DDBJ databases">
        <authorList>
            <person name="Ngugi D.K."/>
            <person name="Miyake S."/>
            <person name="Stingl U."/>
        </authorList>
    </citation>
    <scope>NUCLEOTIDE SEQUENCE</scope>
    <source>
        <strain evidence="1">SCG-B11WGA-EpuloA1</strain>
    </source>
</reference>
<sequence>MFTQRTRRILVLHKKTILISVGVIISILIIGSYFVGNYFVEYVLGRKPVNFDDPLSPTYDKPTVEQINRDIAKEKVKDFYNNISFEEVTIPSTDGKETLYAKIFPQENSNLWVVLVHGYTSSHKDIEDVIVEYYNRGYNVVAPDLRSHGNSTGEYITLGEKDKDDIVAWANYINNSESKIVLHGFSMGAATVLLASSADKLPESVFAIIEDSGYTTALQMLNEQLTYRFNLPTFPIIDISNIVSIIKTGLNFYDPKPIEAIQNSELPILFIHGDEDIFVLPYMHTELYNTYKGPKDKLMIGGAGHTAGRYVEPQLYYDTVFNFIETYT</sequence>
<dbReference type="Proteomes" id="UP000188605">
    <property type="component" value="Unassembled WGS sequence"/>
</dbReference>
<accession>A0ACC8XC31</accession>